<dbReference type="RefSeq" id="WP_208402451.1">
    <property type="nucleotide sequence ID" value="NZ_JAAMOX010000001.1"/>
</dbReference>
<dbReference type="Pfam" id="PF19700">
    <property type="entry name" value="DUF6198"/>
    <property type="match status" value="1"/>
</dbReference>
<proteinExistence type="predicted"/>
<comment type="caution">
    <text evidence="2">The sequence shown here is derived from an EMBL/GenBank/DDBJ whole genome shotgun (WGS) entry which is preliminary data.</text>
</comment>
<dbReference type="PANTHER" id="PTHR40078">
    <property type="entry name" value="INTEGRAL MEMBRANE PROTEIN-RELATED"/>
    <property type="match status" value="1"/>
</dbReference>
<organism evidence="2 3">
    <name type="scientific">Lysinibacter cavernae</name>
    <dbReference type="NCBI Taxonomy" id="1640652"/>
    <lineage>
        <taxon>Bacteria</taxon>
        <taxon>Bacillati</taxon>
        <taxon>Actinomycetota</taxon>
        <taxon>Actinomycetes</taxon>
        <taxon>Micrococcales</taxon>
        <taxon>Microbacteriaceae</taxon>
        <taxon>Lysinibacter</taxon>
    </lineage>
</organism>
<feature type="transmembrane region" description="Helical" evidence="1">
    <location>
        <begin position="44"/>
        <end position="63"/>
    </location>
</feature>
<dbReference type="Proteomes" id="UP000541033">
    <property type="component" value="Unassembled WGS sequence"/>
</dbReference>
<protein>
    <submittedName>
        <fullName evidence="2">Putative membrane protein YczE</fullName>
    </submittedName>
</protein>
<feature type="transmembrane region" description="Helical" evidence="1">
    <location>
        <begin position="97"/>
        <end position="120"/>
    </location>
</feature>
<accession>A0A7X5R0H8</accession>
<reference evidence="2 3" key="1">
    <citation type="submission" date="2020-02" db="EMBL/GenBank/DDBJ databases">
        <title>Sequencing the genomes of 1000 actinobacteria strains.</title>
        <authorList>
            <person name="Klenk H.-P."/>
        </authorList>
    </citation>
    <scope>NUCLEOTIDE SEQUENCE [LARGE SCALE GENOMIC DNA]</scope>
    <source>
        <strain evidence="2 3">DSM 27960</strain>
    </source>
</reference>
<feature type="transmembrane region" description="Helical" evidence="1">
    <location>
        <begin position="70"/>
        <end position="91"/>
    </location>
</feature>
<gene>
    <name evidence="2" type="ORF">FHX76_001282</name>
</gene>
<evidence type="ECO:0000313" key="2">
    <source>
        <dbReference type="EMBL" id="NIH53414.1"/>
    </source>
</evidence>
<dbReference type="EMBL" id="JAAMOX010000001">
    <property type="protein sequence ID" value="NIH53414.1"/>
    <property type="molecule type" value="Genomic_DNA"/>
</dbReference>
<evidence type="ECO:0000256" key="1">
    <source>
        <dbReference type="SAM" id="Phobius"/>
    </source>
</evidence>
<dbReference type="InterPro" id="IPR038750">
    <property type="entry name" value="YczE/YyaS-like"/>
</dbReference>
<keyword evidence="3" id="KW-1185">Reference proteome</keyword>
<dbReference type="PANTHER" id="PTHR40078:SF1">
    <property type="entry name" value="INTEGRAL MEMBRANE PROTEIN"/>
    <property type="match status" value="1"/>
</dbReference>
<keyword evidence="1" id="KW-0812">Transmembrane</keyword>
<name>A0A7X5R0H8_9MICO</name>
<dbReference type="AlphaFoldDB" id="A0A7X5R0H8"/>
<feature type="transmembrane region" description="Helical" evidence="1">
    <location>
        <begin position="141"/>
        <end position="161"/>
    </location>
</feature>
<evidence type="ECO:0000313" key="3">
    <source>
        <dbReference type="Proteomes" id="UP000541033"/>
    </source>
</evidence>
<feature type="transmembrane region" description="Helical" evidence="1">
    <location>
        <begin position="167"/>
        <end position="187"/>
    </location>
</feature>
<dbReference type="PROSITE" id="PS51257">
    <property type="entry name" value="PROKAR_LIPOPROTEIN"/>
    <property type="match status" value="1"/>
</dbReference>
<sequence>MVFRLVRLGIGLILFGFACALMIDAALGLDPWTVFAQGIAIKTGMSIGLVTVLSGAVVLLFWIPLRQKPGVGTVLNLLAVGPAIEWGLLIFPTPVGLLAQIGTFVAGLLLLAVASGLYIGAGFGPGPRDGLMTGIHARTGWPIWVGRTMVEVTVLGIGWLLGGNVGFGTVAFALFIGPLCNITIPLLRFGYDPKKPATRAVREPLLLSVDTGAIPQQPS</sequence>
<keyword evidence="1" id="KW-0472">Membrane</keyword>
<keyword evidence="1" id="KW-1133">Transmembrane helix</keyword>